<protein>
    <submittedName>
        <fullName evidence="1">Uncharacterized protein</fullName>
    </submittedName>
</protein>
<name>A0A2A5IDW5_BACPU</name>
<evidence type="ECO:0000313" key="2">
    <source>
        <dbReference type="Proteomes" id="UP000228754"/>
    </source>
</evidence>
<gene>
    <name evidence="1" type="ORF">CEY02_20650</name>
</gene>
<reference evidence="1 2" key="1">
    <citation type="submission" date="2017-06" db="EMBL/GenBank/DDBJ databases">
        <title>Draft Genome Sequence of Bacillus sp Strain 36R Isolated from saline sediment at Atanasia, Sonora, Mexico.</title>
        <authorList>
            <person name="Sanchez Diaz R."/>
            <person name="Quiroz Macias M.E."/>
            <person name="Ibarra Gamez J.C."/>
            <person name="Enciso Ibarra J."/>
            <person name="Gomez Gil B."/>
            <person name="Galaviz Silva L."/>
        </authorList>
    </citation>
    <scope>NUCLEOTIDE SEQUENCE [LARGE SCALE GENOMIC DNA]</scope>
    <source>
        <strain evidence="1 2">36R_ATNSAL</strain>
    </source>
</reference>
<dbReference type="OrthoDB" id="2888048at2"/>
<proteinExistence type="predicted"/>
<accession>A0A2A5IDW5</accession>
<sequence>MEYEKIIVDPNLKSFSLNFKNHWKRAVGHEVIVGGYSFCVTPIDDTLKVSEVTTGALVMDLPIPKMDITQKESMKILEQIGEQLLEKLMKSKNVSMTFDQMQQKSYDLLGLTPPPEPIAFESNGVVQYFK</sequence>
<comment type="caution">
    <text evidence="1">The sequence shown here is derived from an EMBL/GenBank/DDBJ whole genome shotgun (WGS) entry which is preliminary data.</text>
</comment>
<dbReference type="AlphaFoldDB" id="A0A2A5IDW5"/>
<dbReference type="Proteomes" id="UP000228754">
    <property type="component" value="Unassembled WGS sequence"/>
</dbReference>
<organism evidence="1 2">
    <name type="scientific">Bacillus pumilus</name>
    <name type="common">Bacillus mesentericus</name>
    <dbReference type="NCBI Taxonomy" id="1408"/>
    <lineage>
        <taxon>Bacteria</taxon>
        <taxon>Bacillati</taxon>
        <taxon>Bacillota</taxon>
        <taxon>Bacilli</taxon>
        <taxon>Bacillales</taxon>
        <taxon>Bacillaceae</taxon>
        <taxon>Bacillus</taxon>
    </lineage>
</organism>
<dbReference type="EMBL" id="NKHG01000221">
    <property type="protein sequence ID" value="PCK15525.1"/>
    <property type="molecule type" value="Genomic_DNA"/>
</dbReference>
<evidence type="ECO:0000313" key="1">
    <source>
        <dbReference type="EMBL" id="PCK15525.1"/>
    </source>
</evidence>